<reference evidence="4" key="1">
    <citation type="submission" date="2025-08" db="UniProtKB">
        <authorList>
            <consortium name="RefSeq"/>
        </authorList>
    </citation>
    <scope>IDENTIFICATION</scope>
</reference>
<keyword evidence="3" id="KW-1185">Reference proteome</keyword>
<dbReference type="PANTHER" id="PTHR32026:SF23">
    <property type="entry name" value="METHYLTRANSFERASE-LIKE PROTEIN 24"/>
    <property type="match status" value="1"/>
</dbReference>
<dbReference type="GeneID" id="106588773"/>
<gene>
    <name evidence="4" type="primary">LOC106588773</name>
</gene>
<evidence type="ECO:0000256" key="2">
    <source>
        <dbReference type="SAM" id="SignalP"/>
    </source>
</evidence>
<dbReference type="STRING" id="8030.ENSSSAP00000111255"/>
<sequence length="355" mass="39114">MSAGGGVQRVLLLIIPMFLLALQLLVGLRLPRADHAGSPGAFKDGVAFTVISIEPERRSARQTGSLDFLRDETGASRGYEDENEMPIGDRERGRGFELQQWASGEPSFTAELERVIAYITTPQVNCSRVLLPGESQASQAPGALWLLCVEGWSLPSQGPPCVAYSFSMDEGDTGFLEALSKACDVHRFDPSGQHGDRASSGYRDDGFGGFRQYRAWLDWRTARGRKQKKKKGVLCSGSRTLKDIMETLGHHTVDFLYADLLSAEWRVLQNWAELGTLGRIRHLVATVHLQWAGFEVGGTEAEVVRYWFSVLQGLQDAGFRLVHSSPGAGKSVLRHQVDNAHSSYTLSWVNTGPIH</sequence>
<dbReference type="InterPro" id="IPR026913">
    <property type="entry name" value="METTL24"/>
</dbReference>
<protein>
    <submittedName>
        <fullName evidence="4">Probable methyltransferase-like protein 24 isoform X1</fullName>
    </submittedName>
</protein>
<evidence type="ECO:0000313" key="4">
    <source>
        <dbReference type="RefSeq" id="XP_014033648.1"/>
    </source>
</evidence>
<feature type="signal peptide" evidence="2">
    <location>
        <begin position="1"/>
        <end position="27"/>
    </location>
</feature>
<evidence type="ECO:0000313" key="3">
    <source>
        <dbReference type="Proteomes" id="UP001652741"/>
    </source>
</evidence>
<dbReference type="Bgee" id="ENSSSAG00000078333">
    <property type="expression patterns" value="Expressed in terminal part of digestive tract and 24 other cell types or tissues"/>
</dbReference>
<name>A0A1S3Q105_SALSA</name>
<organism evidence="3 4">
    <name type="scientific">Salmo salar</name>
    <name type="common">Atlantic salmon</name>
    <dbReference type="NCBI Taxonomy" id="8030"/>
    <lineage>
        <taxon>Eukaryota</taxon>
        <taxon>Metazoa</taxon>
        <taxon>Chordata</taxon>
        <taxon>Craniata</taxon>
        <taxon>Vertebrata</taxon>
        <taxon>Euteleostomi</taxon>
        <taxon>Actinopterygii</taxon>
        <taxon>Neopterygii</taxon>
        <taxon>Teleostei</taxon>
        <taxon>Protacanthopterygii</taxon>
        <taxon>Salmoniformes</taxon>
        <taxon>Salmonidae</taxon>
        <taxon>Salmoninae</taxon>
        <taxon>Salmo</taxon>
    </lineage>
</organism>
<feature type="chain" id="PRO_5010377028" evidence="2">
    <location>
        <begin position="28"/>
        <end position="355"/>
    </location>
</feature>
<keyword evidence="2" id="KW-0732">Signal</keyword>
<feature type="region of interest" description="Disordered" evidence="1">
    <location>
        <begin position="72"/>
        <end position="92"/>
    </location>
</feature>
<accession>A0A1S3Q105</accession>
<dbReference type="Proteomes" id="UP001652741">
    <property type="component" value="Chromosome ssa27"/>
</dbReference>
<dbReference type="PANTHER" id="PTHR32026">
    <property type="entry name" value="METHYLTRANSFERASE-LIKE PROTEIN 24"/>
    <property type="match status" value="1"/>
</dbReference>
<dbReference type="AlphaFoldDB" id="A0A1S3Q105"/>
<proteinExistence type="predicted"/>
<dbReference type="KEGG" id="sasa:106588773"/>
<dbReference type="PaxDb" id="8030-ENSSSAP00000111255"/>
<dbReference type="RefSeq" id="XP_014033648.1">
    <property type="nucleotide sequence ID" value="XM_014178173.2"/>
</dbReference>
<dbReference type="OrthoDB" id="10006218at2759"/>
<evidence type="ECO:0000256" key="1">
    <source>
        <dbReference type="SAM" id="MobiDB-lite"/>
    </source>
</evidence>